<name>A0A9P1G3R8_9DINO</name>
<dbReference type="InterPro" id="IPR002156">
    <property type="entry name" value="RNaseH_domain"/>
</dbReference>
<keyword evidence="2" id="KW-0808">Transferase</keyword>
<feature type="region of interest" description="Disordered" evidence="4">
    <location>
        <begin position="2007"/>
        <end position="2064"/>
    </location>
</feature>
<dbReference type="EMBL" id="CAMXCT010002481">
    <property type="protein sequence ID" value="CAI3998451.1"/>
    <property type="molecule type" value="Genomic_DNA"/>
</dbReference>
<feature type="region of interest" description="Disordered" evidence="4">
    <location>
        <begin position="894"/>
        <end position="918"/>
    </location>
</feature>
<feature type="domain" description="RNase H type-1" evidence="6">
    <location>
        <begin position="3261"/>
        <end position="3423"/>
    </location>
</feature>
<dbReference type="InterPro" id="IPR001525">
    <property type="entry name" value="C5_MeTfrase"/>
</dbReference>
<dbReference type="InterPro" id="IPR036397">
    <property type="entry name" value="RNaseH_sf"/>
</dbReference>
<feature type="region of interest" description="Disordered" evidence="4">
    <location>
        <begin position="805"/>
        <end position="827"/>
    </location>
</feature>
<comment type="caution">
    <text evidence="7">The sequence shown here is derived from an EMBL/GenBank/DDBJ whole genome shotgun (WGS) entry which is preliminary data.</text>
</comment>
<dbReference type="InterPro" id="IPR000477">
    <property type="entry name" value="RT_dom"/>
</dbReference>
<dbReference type="EMBL" id="CAMXCT020002481">
    <property type="protein sequence ID" value="CAL1151826.1"/>
    <property type="molecule type" value="Genomic_DNA"/>
</dbReference>
<reference evidence="7" key="1">
    <citation type="submission" date="2022-10" db="EMBL/GenBank/DDBJ databases">
        <authorList>
            <person name="Chen Y."/>
            <person name="Dougan E. K."/>
            <person name="Chan C."/>
            <person name="Rhodes N."/>
            <person name="Thang M."/>
        </authorList>
    </citation>
    <scope>NUCLEOTIDE SEQUENCE</scope>
</reference>
<feature type="compositionally biased region" description="Polar residues" evidence="4">
    <location>
        <begin position="931"/>
        <end position="944"/>
    </location>
</feature>
<dbReference type="Gene3D" id="3.30.420.10">
    <property type="entry name" value="Ribonuclease H-like superfamily/Ribonuclease H"/>
    <property type="match status" value="1"/>
</dbReference>
<dbReference type="Proteomes" id="UP001152797">
    <property type="component" value="Unassembled WGS sequence"/>
</dbReference>
<dbReference type="SUPFAM" id="SSF53098">
    <property type="entry name" value="Ribonuclease H-like"/>
    <property type="match status" value="1"/>
</dbReference>
<feature type="region of interest" description="Disordered" evidence="4">
    <location>
        <begin position="693"/>
        <end position="713"/>
    </location>
</feature>
<dbReference type="InterPro" id="IPR012337">
    <property type="entry name" value="RNaseH-like_sf"/>
</dbReference>
<evidence type="ECO:0000259" key="6">
    <source>
        <dbReference type="PROSITE" id="PS50879"/>
    </source>
</evidence>
<evidence type="ECO:0000256" key="3">
    <source>
        <dbReference type="SAM" id="Coils"/>
    </source>
</evidence>
<dbReference type="PROSITE" id="PS50879">
    <property type="entry name" value="RNASE_H_1"/>
    <property type="match status" value="1"/>
</dbReference>
<dbReference type="PROSITE" id="PS50878">
    <property type="entry name" value="RT_POL"/>
    <property type="match status" value="1"/>
</dbReference>
<evidence type="ECO:0000313" key="9">
    <source>
        <dbReference type="Proteomes" id="UP001152797"/>
    </source>
</evidence>
<sequence length="3741" mass="415725">MGFSNFHLEPSWEEVQTGVQVDFLAPTVVFDPSGCKHLVRTAVCRKLVVVMGTLPDAPAFALLDVTMKQKEPYLAVEVLDGHVLAHHRAQPFMFHDAIEVCTGIGCMAQGLHAAGISTKASNELRKPFCQLMTAQGKRHVIEGDLGSNATIAALHALHGSPAWITSGFSCQPWSALGDKRKTGDVRASSLVHTLKAAFMLQSHTILLECVEGAGQDPEVGKVLQEFCRITSYRKCHSELNLSDLLPSRRRRWWCVLADNSLPSFSLQPLPKLVPPPTVGELLPSIPIWPSKEIQQLELDRYEAGKFQEFGGLAQNLVTLDSVCKTALHGWSNQLSACPCTCRSHPLSEERLRAKGLFGALIPTGGTVMTHFGELPATRHMHPWEIGLLNGMDPSLYWGDRLRLAIAAVGQLASPIQSCWVASQVMAHRALLFDLDVMHPVHCLWNHFVTMYKGVEVTQPAIAAHPTFRNYFARVHATLADTYAVGMGPTQIAQAESSEKGYIQAPGQLVQESCSHGQPHNGRADPTNCKPDEAQTPFDHSRPCPGIQATPGYQNAWQVSSPGIQATPGNNNAWQSQAFQDAPEAILAKATVPQHQPANASLPNPIAKDGSNDVLTASSHFIPSPGIQATPGTMNAWHPQSPGIQATPGYHNAWDCRKDSTDDNPPKPTLKQQLCPGIQATPGNHNAWPSSRPGIQATPGQQNAWEQGSPDQLANGKAPNAEWERMHNELKKEPGIQATPGNHNAWQNKEKKVGEDVVGHAKPVQGQNHDPGMQATPGYTNACPCPSPGIQATPGQQNAWYSENKEGANAAASHRNHTDKNRATSSCQAQPCERPAYPLAEGQLGCEHLEPMGDVPADRAAEPFCEAAKAPSIQATLSQSNAWEASRPGIQATPGHNNAWPTPLQHCPSNAKDGGKHSPQVISEHQVIPTLPETQAKQGNETSQPKEPGEIHHHDAHSTQPADACVINGSSSGPQHLCNGAERPDEWTPHKRTKLHHEDDRPKCGGIAAFATGIPSQKPSHATDSAATTAGSSPDRGSFSQELLEWANEFDQITDQNAEEPRECVNTADEDGHSEAGQSLPAHTIQAKGDTTEVQLSKHPVQVIRIDDTQPNIIQVESDATVGSIALAETRLHVFSQPVRANTSVGTQLKCGEATTPMQQIYLREMPGCGNSHSCISGCMPDLLRSEEPCTRLQLLHHQEGWVALDEITFYLAMLQVAGVAKVGEIMIMPESTLDEEMEPMLQQWMCRLAPFDATPGTIVTTLWVDHHWFPVAIKLHEGSMKVFTTPGGKDWLFLATRGLGNHISIHTIDCGSTFNNDCGFQAVGWLMQAALDYDFGTQGFRHTPVQIESACTWRSLFDHHLRACNTHLAASIPRHFIFGGAGNGELADNLAKLLTDRGVPPEAAKERAHLVIDKLGRQATLKAMRLSDPWREIKQLANQQIPKFQIVLSSELEAAIKLRASQDKPIGNKAKKVKNKITQKPLKITSADVSIPDGVFLNSANQSLTQIASGRIGPQASGVVVSAHEAIPYLKVTQAISQKALGLLVLDYQDPILEGIGTQLRFPAKCEKTGEAIILIARLIQLGTDQVQRAAPSGHVRVEEVSNHVLRTVTYKDELTHLPWKDFIARPIKQIIADIPCLQPTNGHSPIIDVWDRQFLNDRLERMRPAEATVFSVCFRLEQTEIERELQRSGQNGHYLEPRTIDGRAPDAAYRVIWLNKADKQGSTIASQSTTEWNCIVRSGTRFGLRVRAEDAQKVHIQHKPATPYLEGEKLLLFHAGPFPHGSNRAALSKLFQQWGWAARPCQPKSRDPSGLGVIWEVQATCLPPYEVYQLQHSDVLISEIPKKQAKPAPPAYVQGSAKTLAALQGKAKDGEGTDPWEQNDPWGGYQTPVKALKKSVEAPRSDQLDLIAAQVAQRLQNTGKPPHHHMDEGDTPMADEEKWEGLEQRLTTLERNLHEQREKQDRQHAEVNTQIGQIQQQVDSQSVNMQQHLDAKMAEQLAHIERLLTASRDPKKGAAADHNVPPPRHMIEQNNPHPGIQATPGQQNACESEPKPKGEPSHMPDNWEPGDHIHLDVVSLMAAGNRHRLTPAPPVAVFDNPAATHDPEGVEFPDTTTEDSEDSDSEDPNWQLSALFATNGQVAQIQVNLVSNILQRHQIARALGWNDAEIVNIHQVGVRPRDLAEQRVYVRLIQHTRDPPAHSDMRLVLLDVTLHPPAPRRDAQYFRVACNIMEQITIQQLLTVLRLRNFCTYTRLPCLAWRNEVYWSLHSEEVVTLASGDYLRLEIAPPNDEQGCCDTRCLITMIEEGYDPQHGQIYQTIVDEIYWWRIPSSFLRIHRQLGNDETAMLQKPPTNLPPNGERSHPGQHANARGVRHLATDPQIVIQARGYRVIVGDFNALTSDLPQFALWEKYGFRELQEIVATRWNQPIANTCKGNSVKDHVWVSPELAEKLLEVHTCDSYFPDHAIVYGKFADFTPPIPVSIWYKPHPIPWETIPGDHSWPESVPVGKTVPEVFQILEEEVDRALRSHTKHGLLQCQRGRCTVTAPKKASTGITPPKASRKSEYQIQYMGESYQHTLWTRQLRRLQSYAKLVAKECKKSFILPGAPVHLPKQPPEHAVGLAIFNAFKLEFQALEKALNAKRTQAAKARRLDDPNVIYADVGKGRALPVQSVVTQTHAEVVEVSEDGRTLRYHPSHFDTSQEVCCANVWLRIQQHIPGCITLESEHSIEVGDTLHQDKMKGTPHEVFKAFEDLWNPMWNRHADDPPERWDGFVNQLLDAPVVNTPMIQPAITKETWIAAVQQKKARTSTGPDGVSRTDLLRMPPMLTEQLVQHFQACEQGVQPWPQETLVGHITAVEKKEGASSPADFRPITVLTLPYRTWASMRAKECLRFLDKWADEGLRGNRPEQSTSTIWWQISQEIEASVFAGATLSGFVTDVCKCFNTLPRPVVFACALHYGLPKTFVKSWHDAVARIQRHFIVGGTCSGPNLACTGYPEGDPLSVVAMALLNMAMHHIVAKQAMPSSIISFVDNWECKSTDVHATCRAYAAMECFATMVDIRLDHKKTHFWAVTADDRKTLVSRGHRISHHCADLGGHLNYTRRFTNYTIRSRIAKAKVFWGTWWGFPVEVAPAQLEEFEGLNRVDLPTTRSTSKNFSPDGAGLLRTSMNGTFYTRNKQIHAGKVPSKDCPFCQAEDSVEHRIWECQGFADLRANTPPEALATIQSMPPCTKLHGWFVEDESDRDFRAALNEIPDTTGQFFLAKPAQEHLHLFVDGSCTEPRRPSMRVATWGVSLASLPDFAFQPVASGGVVGLYQTVLRGEITAAIAACRFGLSAKVPFSIWTDNSLVHKRLRYFLRHDVKPPKAKHNDHDLWNELFRLAHKAKTSSLIQHVVKVTSHQTQDFSETIEDWACRGNDHADRIAGMALYQSPTRLQWCRARLISSMDKRQSACQHFHQRLVNFGLRCVESKVEVAKDDEKRWETTQKKQDEEMFDISLLGFESAVQPSPCVRFGDSIDLLHNWLRKLLTAEDAIPMWLCSYQLLAHYQGTTKRIGFWYDATAKKWGVADEVIHTQQYDYLRLAAWLQALIKDYASVLELPVKATPKLPWGSTFKAYQRCLYIKASPSEMTRIDAAFRRAGFVNIKRVRPALTKLDDMQPAPAAGDDEAALTQVPYNDEGERASLGSRLHPDSCNPCIFWFKDKALCNKGVMCDFCHFRHPGQKNKRIRPSKNTRLQMRAAQAARAVA</sequence>
<protein>
    <submittedName>
        <fullName evidence="7">Uncharacterized protein</fullName>
    </submittedName>
</protein>
<evidence type="ECO:0000256" key="1">
    <source>
        <dbReference type="ARBA" id="ARBA00022603"/>
    </source>
</evidence>
<gene>
    <name evidence="7" type="ORF">C1SCF055_LOCUS24750</name>
</gene>
<dbReference type="InterPro" id="IPR036691">
    <property type="entry name" value="Endo/exonu/phosph_ase_sf"/>
</dbReference>
<feature type="compositionally biased region" description="Basic and acidic residues" evidence="4">
    <location>
        <begin position="2049"/>
        <end position="2059"/>
    </location>
</feature>
<keyword evidence="9" id="KW-1185">Reference proteome</keyword>
<evidence type="ECO:0000259" key="5">
    <source>
        <dbReference type="PROSITE" id="PS50878"/>
    </source>
</evidence>
<feature type="compositionally biased region" description="Acidic residues" evidence="4">
    <location>
        <begin position="2113"/>
        <end position="2124"/>
    </location>
</feature>
<dbReference type="GO" id="GO:0003676">
    <property type="term" value="F:nucleic acid binding"/>
    <property type="evidence" value="ECO:0007669"/>
    <property type="project" value="InterPro"/>
</dbReference>
<feature type="region of interest" description="Disordered" evidence="4">
    <location>
        <begin position="1053"/>
        <end position="1078"/>
    </location>
</feature>
<feature type="compositionally biased region" description="Polar residues" evidence="4">
    <location>
        <begin position="697"/>
        <end position="711"/>
    </location>
</feature>
<proteinExistence type="predicted"/>
<dbReference type="GO" id="GO:0032259">
    <property type="term" value="P:methylation"/>
    <property type="evidence" value="ECO:0007669"/>
    <property type="project" value="UniProtKB-KW"/>
</dbReference>
<accession>A0A9P1G3R8</accession>
<dbReference type="EMBL" id="CAMXCT030002481">
    <property type="protein sequence ID" value="CAL4785763.1"/>
    <property type="molecule type" value="Genomic_DNA"/>
</dbReference>
<dbReference type="Gene3D" id="3.40.50.150">
    <property type="entry name" value="Vaccinia Virus protein VP39"/>
    <property type="match status" value="1"/>
</dbReference>
<dbReference type="SUPFAM" id="SSF53335">
    <property type="entry name" value="S-adenosyl-L-methionine-dependent methyltransferases"/>
    <property type="match status" value="1"/>
</dbReference>
<keyword evidence="3" id="KW-0175">Coiled coil</keyword>
<dbReference type="SUPFAM" id="SSF56219">
    <property type="entry name" value="DNase I-like"/>
    <property type="match status" value="1"/>
</dbReference>
<evidence type="ECO:0000256" key="4">
    <source>
        <dbReference type="SAM" id="MobiDB-lite"/>
    </source>
</evidence>
<dbReference type="GO" id="GO:0004523">
    <property type="term" value="F:RNA-DNA hybrid ribonuclease activity"/>
    <property type="evidence" value="ECO:0007669"/>
    <property type="project" value="InterPro"/>
</dbReference>
<feature type="domain" description="Reverse transcriptase" evidence="5">
    <location>
        <begin position="2835"/>
        <end position="3105"/>
    </location>
</feature>
<organism evidence="7">
    <name type="scientific">Cladocopium goreaui</name>
    <dbReference type="NCBI Taxonomy" id="2562237"/>
    <lineage>
        <taxon>Eukaryota</taxon>
        <taxon>Sar</taxon>
        <taxon>Alveolata</taxon>
        <taxon>Dinophyceae</taxon>
        <taxon>Suessiales</taxon>
        <taxon>Symbiodiniaceae</taxon>
        <taxon>Cladocopium</taxon>
    </lineage>
</organism>
<feature type="region of interest" description="Disordered" evidence="4">
    <location>
        <begin position="511"/>
        <end position="536"/>
    </location>
</feature>
<feature type="compositionally biased region" description="Low complexity" evidence="4">
    <location>
        <begin position="1019"/>
        <end position="1032"/>
    </location>
</feature>
<keyword evidence="1" id="KW-0489">Methyltransferase</keyword>
<feature type="region of interest" description="Disordered" evidence="4">
    <location>
        <begin position="2096"/>
        <end position="2125"/>
    </location>
</feature>
<dbReference type="Pfam" id="PF00145">
    <property type="entry name" value="DNA_methylase"/>
    <property type="match status" value="1"/>
</dbReference>
<evidence type="ECO:0000256" key="2">
    <source>
        <dbReference type="ARBA" id="ARBA00022679"/>
    </source>
</evidence>
<feature type="region of interest" description="Disordered" evidence="4">
    <location>
        <begin position="1014"/>
        <end position="1037"/>
    </location>
</feature>
<dbReference type="OrthoDB" id="8197512at2759"/>
<reference evidence="8" key="2">
    <citation type="submission" date="2024-04" db="EMBL/GenBank/DDBJ databases">
        <authorList>
            <person name="Chen Y."/>
            <person name="Shah S."/>
            <person name="Dougan E. K."/>
            <person name="Thang M."/>
            <person name="Chan C."/>
        </authorList>
    </citation>
    <scope>NUCLEOTIDE SEQUENCE [LARGE SCALE GENOMIC DNA]</scope>
</reference>
<feature type="compositionally biased region" description="Basic and acidic residues" evidence="4">
    <location>
        <begin position="2007"/>
        <end position="2016"/>
    </location>
</feature>
<dbReference type="InterPro" id="IPR029063">
    <property type="entry name" value="SAM-dependent_MTases_sf"/>
</dbReference>
<dbReference type="GO" id="GO:0008168">
    <property type="term" value="F:methyltransferase activity"/>
    <property type="evidence" value="ECO:0007669"/>
    <property type="project" value="UniProtKB-KW"/>
</dbReference>
<feature type="compositionally biased region" description="Basic and acidic residues" evidence="4">
    <location>
        <begin position="946"/>
        <end position="956"/>
    </location>
</feature>
<evidence type="ECO:0000313" key="8">
    <source>
        <dbReference type="EMBL" id="CAL1151826.1"/>
    </source>
</evidence>
<evidence type="ECO:0000313" key="7">
    <source>
        <dbReference type="EMBL" id="CAI3998451.1"/>
    </source>
</evidence>
<feature type="region of interest" description="Disordered" evidence="4">
    <location>
        <begin position="2344"/>
        <end position="2369"/>
    </location>
</feature>
<feature type="coiled-coil region" evidence="3">
    <location>
        <begin position="1940"/>
        <end position="1967"/>
    </location>
</feature>
<feature type="region of interest" description="Disordered" evidence="4">
    <location>
        <begin position="930"/>
        <end position="1002"/>
    </location>
</feature>